<protein>
    <submittedName>
        <fullName evidence="1">Uncharacterized protein</fullName>
    </submittedName>
</protein>
<dbReference type="KEGG" id="aep:AMC99_02145"/>
<evidence type="ECO:0000313" key="2">
    <source>
        <dbReference type="Proteomes" id="UP000057938"/>
    </source>
</evidence>
<evidence type="ECO:0000313" key="1">
    <source>
        <dbReference type="EMBL" id="ALE17425.1"/>
    </source>
</evidence>
<organism evidence="1 2">
    <name type="scientific">Altererythrobacter epoxidivorans</name>
    <dbReference type="NCBI Taxonomy" id="361183"/>
    <lineage>
        <taxon>Bacteria</taxon>
        <taxon>Pseudomonadati</taxon>
        <taxon>Pseudomonadota</taxon>
        <taxon>Alphaproteobacteria</taxon>
        <taxon>Sphingomonadales</taxon>
        <taxon>Erythrobacteraceae</taxon>
        <taxon>Altererythrobacter</taxon>
    </lineage>
</organism>
<accession>A0A0M4MX33</accession>
<name>A0A0M4MX33_9SPHN</name>
<dbReference type="AlphaFoldDB" id="A0A0M4MX33"/>
<proteinExistence type="predicted"/>
<keyword evidence="2" id="KW-1185">Reference proteome</keyword>
<dbReference type="EMBL" id="CP012669">
    <property type="protein sequence ID" value="ALE17425.1"/>
    <property type="molecule type" value="Genomic_DNA"/>
</dbReference>
<reference evidence="1 2" key="1">
    <citation type="submission" date="2015-09" db="EMBL/GenBank/DDBJ databases">
        <title>Complete genome sequence of a benzo[a]pyrene-degrading bacterium Altererythrobacter epoxidivorans CGMCC 1.7731T.</title>
        <authorList>
            <person name="Li Z."/>
            <person name="Cheng H."/>
            <person name="Huo Y."/>
            <person name="Xu X."/>
        </authorList>
    </citation>
    <scope>NUCLEOTIDE SEQUENCE [LARGE SCALE GENOMIC DNA]</scope>
    <source>
        <strain evidence="1 2">CGMCC 1.7731</strain>
    </source>
</reference>
<dbReference type="STRING" id="361183.AMC99_02145"/>
<dbReference type="Proteomes" id="UP000057938">
    <property type="component" value="Chromosome"/>
</dbReference>
<sequence length="41" mass="4361">MGGTYVSSNTNRRIRITHCDCHHGKRAAGDPEQVAGAKHGA</sequence>
<gene>
    <name evidence="1" type="ORF">AMC99_02145</name>
</gene>